<protein>
    <submittedName>
        <fullName evidence="1">Uncharacterized protein</fullName>
    </submittedName>
</protein>
<gene>
    <name evidence="1" type="ORF">FH603_1277</name>
</gene>
<name>A0ABR6W2N3_9BACT</name>
<dbReference type="EMBL" id="VFIA01000006">
    <property type="protein sequence ID" value="MBC3790785.1"/>
    <property type="molecule type" value="Genomic_DNA"/>
</dbReference>
<dbReference type="Proteomes" id="UP000700732">
    <property type="component" value="Unassembled WGS sequence"/>
</dbReference>
<keyword evidence="2" id="KW-1185">Reference proteome</keyword>
<accession>A0ABR6W2N3</accession>
<sequence>MYAFTNQFSGSALRHRISMINRQQSGYLDYSRYVLWAALVGMMVLACQHRKPEEATTKPHALPATSPTRALAVALEDKRNWYMHSALYQTRSGTRSIQGEPVVLQINNDRMAVNSDHLYESDLYIDGKETPIESLARVAPEYVREAFVMHKWEDQPDVDPKAKSYQILIQTSPIAVAFTPERRRFFTFLQAAAISKHPQGDSYMFTMNSLLEATFFHNKNALVERTKNEHLKVYDEFKNDVEVYINQLPATVADVETVHVREVARLYIKERPYTDWFRANSPLPRFELYIQTAPKRAKRDSSYYVFSPFYSGDF</sequence>
<evidence type="ECO:0000313" key="2">
    <source>
        <dbReference type="Proteomes" id="UP000700732"/>
    </source>
</evidence>
<comment type="caution">
    <text evidence="1">The sequence shown here is derived from an EMBL/GenBank/DDBJ whole genome shotgun (WGS) entry which is preliminary data.</text>
</comment>
<proteinExistence type="predicted"/>
<organism evidence="1 2">
    <name type="scientific">Spirosoma utsteinense</name>
    <dbReference type="NCBI Taxonomy" id="2585773"/>
    <lineage>
        <taxon>Bacteria</taxon>
        <taxon>Pseudomonadati</taxon>
        <taxon>Bacteroidota</taxon>
        <taxon>Cytophagia</taxon>
        <taxon>Cytophagales</taxon>
        <taxon>Cytophagaceae</taxon>
        <taxon>Spirosoma</taxon>
    </lineage>
</organism>
<reference evidence="1 2" key="1">
    <citation type="submission" date="2019-06" db="EMBL/GenBank/DDBJ databases">
        <title>Spirosoma utsteinense sp. nov. isolated from Antarctic ice-free soils.</title>
        <authorList>
            <person name="Tahon G."/>
        </authorList>
    </citation>
    <scope>NUCLEOTIDE SEQUENCE [LARGE SCALE GENOMIC DNA]</scope>
    <source>
        <strain evidence="1 2">LMG 31447</strain>
    </source>
</reference>
<evidence type="ECO:0000313" key="1">
    <source>
        <dbReference type="EMBL" id="MBC3790785.1"/>
    </source>
</evidence>
<dbReference type="RefSeq" id="WP_186736606.1">
    <property type="nucleotide sequence ID" value="NZ_VFIA01000006.1"/>
</dbReference>